<evidence type="ECO:0000313" key="2">
    <source>
        <dbReference type="Ensembl" id="ENSCPGP00000009195.1"/>
    </source>
</evidence>
<reference evidence="2" key="1">
    <citation type="submission" date="2025-08" db="UniProtKB">
        <authorList>
            <consortium name="Ensembl"/>
        </authorList>
    </citation>
    <scope>IDENTIFICATION</scope>
</reference>
<reference evidence="2" key="2">
    <citation type="submission" date="2025-09" db="UniProtKB">
        <authorList>
            <consortium name="Ensembl"/>
        </authorList>
    </citation>
    <scope>IDENTIFICATION</scope>
</reference>
<organism evidence="2 3">
    <name type="scientific">Calidris pygmaea</name>
    <name type="common">Spoon-billed sandpiper</name>
    <dbReference type="NCBI Taxonomy" id="425635"/>
    <lineage>
        <taxon>Eukaryota</taxon>
        <taxon>Metazoa</taxon>
        <taxon>Chordata</taxon>
        <taxon>Craniata</taxon>
        <taxon>Vertebrata</taxon>
        <taxon>Euteleostomi</taxon>
        <taxon>Archelosauria</taxon>
        <taxon>Archosauria</taxon>
        <taxon>Dinosauria</taxon>
        <taxon>Saurischia</taxon>
        <taxon>Theropoda</taxon>
        <taxon>Coelurosauria</taxon>
        <taxon>Aves</taxon>
        <taxon>Neognathae</taxon>
        <taxon>Neoaves</taxon>
        <taxon>Charadriiformes</taxon>
        <taxon>Scolopacidae</taxon>
        <taxon>Calidris</taxon>
    </lineage>
</organism>
<dbReference type="Proteomes" id="UP000694419">
    <property type="component" value="Unplaced"/>
</dbReference>
<keyword evidence="1" id="KW-0812">Transmembrane</keyword>
<keyword evidence="1" id="KW-1133">Transmembrane helix</keyword>
<evidence type="ECO:0000256" key="1">
    <source>
        <dbReference type="SAM" id="Phobius"/>
    </source>
</evidence>
<keyword evidence="1" id="KW-0472">Membrane</keyword>
<proteinExistence type="predicted"/>
<feature type="transmembrane region" description="Helical" evidence="1">
    <location>
        <begin position="101"/>
        <end position="119"/>
    </location>
</feature>
<dbReference type="AlphaFoldDB" id="A0A8C3JMR0"/>
<sequence length="122" mass="13664">MLFIFVKAYNLKELIVAILPLPGELPARPLVADLSLPAGISVILVCFFSIVTVSREMVKSGGCVWHFILEVPQGNGFAGPWVHGRKSRLGYHTKGRWDHMLNFPYIGIVLSNLYCFFLLSPF</sequence>
<keyword evidence="3" id="KW-1185">Reference proteome</keyword>
<protein>
    <submittedName>
        <fullName evidence="2">Uncharacterized protein</fullName>
    </submittedName>
</protein>
<feature type="transmembrane region" description="Helical" evidence="1">
    <location>
        <begin position="34"/>
        <end position="53"/>
    </location>
</feature>
<name>A0A8C3JMR0_9CHAR</name>
<accession>A0A8C3JMR0</accession>
<dbReference type="Ensembl" id="ENSCPGT00000010085.1">
    <property type="protein sequence ID" value="ENSCPGP00000009195.1"/>
    <property type="gene ID" value="ENSCPGG00000006533.1"/>
</dbReference>
<evidence type="ECO:0000313" key="3">
    <source>
        <dbReference type="Proteomes" id="UP000694419"/>
    </source>
</evidence>